<dbReference type="InterPro" id="IPR010727">
    <property type="entry name" value="DUF1302"/>
</dbReference>
<dbReference type="EMBL" id="JAHRGL010000012">
    <property type="protein sequence ID" value="MBV2132113.1"/>
    <property type="molecule type" value="Genomic_DNA"/>
</dbReference>
<dbReference type="Pfam" id="PF06980">
    <property type="entry name" value="DUF1302"/>
    <property type="match status" value="1"/>
</dbReference>
<comment type="caution">
    <text evidence="2">The sequence shown here is derived from an EMBL/GenBank/DDBJ whole genome shotgun (WGS) entry which is preliminary data.</text>
</comment>
<evidence type="ECO:0000256" key="1">
    <source>
        <dbReference type="SAM" id="SignalP"/>
    </source>
</evidence>
<name>A0ABS6MTH1_9GAMM</name>
<evidence type="ECO:0000313" key="2">
    <source>
        <dbReference type="EMBL" id="MBV2132113.1"/>
    </source>
</evidence>
<keyword evidence="1" id="KW-0732">Signal</keyword>
<dbReference type="Proteomes" id="UP000813068">
    <property type="component" value="Unassembled WGS sequence"/>
</dbReference>
<dbReference type="RefSeq" id="WP_217680024.1">
    <property type="nucleotide sequence ID" value="NZ_JAHRGL010000012.1"/>
</dbReference>
<organism evidence="2 3">
    <name type="scientific">Geopseudomonas aromaticivorans</name>
    <dbReference type="NCBI Taxonomy" id="2849492"/>
    <lineage>
        <taxon>Bacteria</taxon>
        <taxon>Pseudomonadati</taxon>
        <taxon>Pseudomonadota</taxon>
        <taxon>Gammaproteobacteria</taxon>
        <taxon>Pseudomonadales</taxon>
        <taxon>Pseudomonadaceae</taxon>
        <taxon>Geopseudomonas</taxon>
    </lineage>
</organism>
<reference evidence="2 3" key="1">
    <citation type="submission" date="2021-06" db="EMBL/GenBank/DDBJ databases">
        <title>Differences between aerobic and microaerobic xylene degrading microbial communities.</title>
        <authorList>
            <person name="Banerjee S."/>
            <person name="Tancsics A."/>
        </authorList>
    </citation>
    <scope>NUCLEOTIDE SEQUENCE [LARGE SCALE GENOMIC DNA]</scope>
    <source>
        <strain evidence="2 3">MAP12</strain>
    </source>
</reference>
<accession>A0ABS6MTH1</accession>
<feature type="chain" id="PRO_5045324636" evidence="1">
    <location>
        <begin position="36"/>
        <end position="537"/>
    </location>
</feature>
<keyword evidence="3" id="KW-1185">Reference proteome</keyword>
<protein>
    <submittedName>
        <fullName evidence="2">DUF1302 domain-containing protein</fullName>
    </submittedName>
</protein>
<sequence length="537" mass="58639">MHNNNNLRCKSLVAQRFPLLGLAAAVAMASGAAHAGETIEFDNGATLDWTLTTSYGMGVRMEDQDKALIDGPLTLNMDDGDRNFDKGSLVTNRLGALAELILRKDNYGAVLRASTFYDDVYHNSNDNDAPGRVNKTGEFDEFTNDARRFSGGRSRILDAYVFSGWRTEGGQSIDVKAGEHVVSWGESLIFPGVSGAQSPVDVVKASLPGIEAKEVLLPIGQVSGQWSLNESFSLGAYVQYEWAGNELAPAGSYMSTSDVTGPGREMLLAGPMRIPYLDTNEPRDSGQWGVQMRYRPTADLELSLFRINYHDRNPSGVGILPGITNPRIPRGYEVNYFEDIHLTGVSFSTKIGDTQVGGEWSYRDGAPVNVLTNKARGTFAPTTGQGQQMQLSFMRILGDRPWASQTTFMGEVVHVRVDDVDNLNGADDYSFKTTSAWKSKTATAYSLVGVFNYPGVFTGWDLDVPVRFSHVVEGATPMSGTISGAQGDRRMTVGTTFKYMGNLEVALAYNAFLGEADPIRRQLADRDYATLSAKYSF</sequence>
<feature type="signal peptide" evidence="1">
    <location>
        <begin position="1"/>
        <end position="35"/>
    </location>
</feature>
<proteinExistence type="predicted"/>
<gene>
    <name evidence="2" type="ORF">KRX52_04790</name>
</gene>
<evidence type="ECO:0000313" key="3">
    <source>
        <dbReference type="Proteomes" id="UP000813068"/>
    </source>
</evidence>